<dbReference type="Gramene" id="ERM94630">
    <property type="protein sequence ID" value="ERM94630"/>
    <property type="gene ID" value="AMTR_s00011p00184340"/>
</dbReference>
<evidence type="ECO:0000313" key="1">
    <source>
        <dbReference type="EMBL" id="ERM94630.1"/>
    </source>
</evidence>
<proteinExistence type="predicted"/>
<evidence type="ECO:0000313" key="2">
    <source>
        <dbReference type="Proteomes" id="UP000017836"/>
    </source>
</evidence>
<keyword evidence="2" id="KW-1185">Reference proteome</keyword>
<organism evidence="1 2">
    <name type="scientific">Amborella trichopoda</name>
    <dbReference type="NCBI Taxonomy" id="13333"/>
    <lineage>
        <taxon>Eukaryota</taxon>
        <taxon>Viridiplantae</taxon>
        <taxon>Streptophyta</taxon>
        <taxon>Embryophyta</taxon>
        <taxon>Tracheophyta</taxon>
        <taxon>Spermatophyta</taxon>
        <taxon>Magnoliopsida</taxon>
        <taxon>Amborellales</taxon>
        <taxon>Amborellaceae</taxon>
        <taxon>Amborella</taxon>
    </lineage>
</organism>
<dbReference type="HOGENOM" id="CLU_2174354_0_0_1"/>
<dbReference type="EMBL" id="KI397507">
    <property type="protein sequence ID" value="ERM94630.1"/>
    <property type="molecule type" value="Genomic_DNA"/>
</dbReference>
<protein>
    <submittedName>
        <fullName evidence="1">Uncharacterized protein</fullName>
    </submittedName>
</protein>
<name>W1NHH3_AMBTC</name>
<sequence>MVTSSAFTPMYAVGPPSFSPSLLPVSGAKAVTDCKQRNFSWFFFVYALVVAGHRRCSSLALQAVLVLLGKMYPLMHRRAARRIHSSPSPSFDPLAIDPMAIVTIDESEVQ</sequence>
<gene>
    <name evidence="1" type="ORF">AMTR_s00011p00184340</name>
</gene>
<accession>W1NHH3</accession>
<dbReference type="AlphaFoldDB" id="W1NHH3"/>
<dbReference type="Proteomes" id="UP000017836">
    <property type="component" value="Unassembled WGS sequence"/>
</dbReference>
<reference evidence="2" key="1">
    <citation type="journal article" date="2013" name="Science">
        <title>The Amborella genome and the evolution of flowering plants.</title>
        <authorList>
            <consortium name="Amborella Genome Project"/>
        </authorList>
    </citation>
    <scope>NUCLEOTIDE SEQUENCE [LARGE SCALE GENOMIC DNA]</scope>
</reference>